<evidence type="ECO:0000256" key="1">
    <source>
        <dbReference type="SAM" id="MobiDB-lite"/>
    </source>
</evidence>
<protein>
    <submittedName>
        <fullName evidence="2">Uncharacterized protein</fullName>
    </submittedName>
</protein>
<sequence>MVVSPGAERPDGSESGVLRRQHSGTLELVDQASRSPLESWRHIEGLMGSDTQRNTAEGTLLERRAPTGRGDRRWAALLALHAGVWRHPGERGQDLGGTNKIGGWGHCARLNLEVNLPWSVSGLATAPEVRSSALQLVGLITVPPTKRGGHPP</sequence>
<evidence type="ECO:0000313" key="3">
    <source>
        <dbReference type="Proteomes" id="UP001066276"/>
    </source>
</evidence>
<name>A0AAV7PVW2_PLEWA</name>
<gene>
    <name evidence="2" type="ORF">NDU88_009650</name>
</gene>
<comment type="caution">
    <text evidence="2">The sequence shown here is derived from an EMBL/GenBank/DDBJ whole genome shotgun (WGS) entry which is preliminary data.</text>
</comment>
<proteinExistence type="predicted"/>
<dbReference type="EMBL" id="JANPWB010000011">
    <property type="protein sequence ID" value="KAJ1131312.1"/>
    <property type="molecule type" value="Genomic_DNA"/>
</dbReference>
<feature type="region of interest" description="Disordered" evidence="1">
    <location>
        <begin position="1"/>
        <end position="24"/>
    </location>
</feature>
<keyword evidence="3" id="KW-1185">Reference proteome</keyword>
<dbReference type="Proteomes" id="UP001066276">
    <property type="component" value="Chromosome 7"/>
</dbReference>
<reference evidence="2" key="1">
    <citation type="journal article" date="2022" name="bioRxiv">
        <title>Sequencing and chromosome-scale assembly of the giantPleurodeles waltlgenome.</title>
        <authorList>
            <person name="Brown T."/>
            <person name="Elewa A."/>
            <person name="Iarovenko S."/>
            <person name="Subramanian E."/>
            <person name="Araus A.J."/>
            <person name="Petzold A."/>
            <person name="Susuki M."/>
            <person name="Suzuki K.-i.T."/>
            <person name="Hayashi T."/>
            <person name="Toyoda A."/>
            <person name="Oliveira C."/>
            <person name="Osipova E."/>
            <person name="Leigh N.D."/>
            <person name="Simon A."/>
            <person name="Yun M.H."/>
        </authorList>
    </citation>
    <scope>NUCLEOTIDE SEQUENCE</scope>
    <source>
        <strain evidence="2">20211129_DDA</strain>
        <tissue evidence="2">Liver</tissue>
    </source>
</reference>
<evidence type="ECO:0000313" key="2">
    <source>
        <dbReference type="EMBL" id="KAJ1131312.1"/>
    </source>
</evidence>
<accession>A0AAV7PVW2</accession>
<dbReference type="AlphaFoldDB" id="A0AAV7PVW2"/>
<organism evidence="2 3">
    <name type="scientific">Pleurodeles waltl</name>
    <name type="common">Iberian ribbed newt</name>
    <dbReference type="NCBI Taxonomy" id="8319"/>
    <lineage>
        <taxon>Eukaryota</taxon>
        <taxon>Metazoa</taxon>
        <taxon>Chordata</taxon>
        <taxon>Craniata</taxon>
        <taxon>Vertebrata</taxon>
        <taxon>Euteleostomi</taxon>
        <taxon>Amphibia</taxon>
        <taxon>Batrachia</taxon>
        <taxon>Caudata</taxon>
        <taxon>Salamandroidea</taxon>
        <taxon>Salamandridae</taxon>
        <taxon>Pleurodelinae</taxon>
        <taxon>Pleurodeles</taxon>
    </lineage>
</organism>